<proteinExistence type="predicted"/>
<reference evidence="2" key="1">
    <citation type="journal article" date="2010" name="Nat. Biotechnol.">
        <title>Draft genome sequence of the oilseed species Ricinus communis.</title>
        <authorList>
            <person name="Chan A.P."/>
            <person name="Crabtree J."/>
            <person name="Zhao Q."/>
            <person name="Lorenzi H."/>
            <person name="Orvis J."/>
            <person name="Puiu D."/>
            <person name="Melake-Berhan A."/>
            <person name="Jones K.M."/>
            <person name="Redman J."/>
            <person name="Chen G."/>
            <person name="Cahoon E.B."/>
            <person name="Gedil M."/>
            <person name="Stanke M."/>
            <person name="Haas B.J."/>
            <person name="Wortman J.R."/>
            <person name="Fraser-Liggett C.M."/>
            <person name="Ravel J."/>
            <person name="Rabinowicz P.D."/>
        </authorList>
    </citation>
    <scope>NUCLEOTIDE SEQUENCE [LARGE SCALE GENOMIC DNA]</scope>
    <source>
        <strain evidence="2">cv. Hale</strain>
    </source>
</reference>
<protein>
    <submittedName>
        <fullName evidence="1">Uncharacterized protein</fullName>
    </submittedName>
</protein>
<sequence length="110" mass="12840">MAGPGLYYFFPTDFFYPRPPKSSITMPDVVHMQRTHKFGHDQEQDDRELKHKKSAVQYNNVIPEKNLAQLSASSTPISPLISSSHCIIKNHHKHRRERLNDNEYYWGSSL</sequence>
<dbReference type="InParanoid" id="B9SVR5"/>
<dbReference type="AlphaFoldDB" id="B9SVR5"/>
<keyword evidence="2" id="KW-1185">Reference proteome</keyword>
<dbReference type="EMBL" id="EQ974174">
    <property type="protein sequence ID" value="EEF32283.1"/>
    <property type="molecule type" value="Genomic_DNA"/>
</dbReference>
<dbReference type="PANTHER" id="PTHR38223:SF1">
    <property type="match status" value="1"/>
</dbReference>
<organism evidence="1 2">
    <name type="scientific">Ricinus communis</name>
    <name type="common">Castor bean</name>
    <dbReference type="NCBI Taxonomy" id="3988"/>
    <lineage>
        <taxon>Eukaryota</taxon>
        <taxon>Viridiplantae</taxon>
        <taxon>Streptophyta</taxon>
        <taxon>Embryophyta</taxon>
        <taxon>Tracheophyta</taxon>
        <taxon>Spermatophyta</taxon>
        <taxon>Magnoliopsida</taxon>
        <taxon>eudicotyledons</taxon>
        <taxon>Gunneridae</taxon>
        <taxon>Pentapetalae</taxon>
        <taxon>rosids</taxon>
        <taxon>fabids</taxon>
        <taxon>Malpighiales</taxon>
        <taxon>Euphorbiaceae</taxon>
        <taxon>Acalyphoideae</taxon>
        <taxon>Acalypheae</taxon>
        <taxon>Ricinus</taxon>
    </lineage>
</organism>
<name>B9SVR5_RICCO</name>
<evidence type="ECO:0000313" key="1">
    <source>
        <dbReference type="EMBL" id="EEF32283.1"/>
    </source>
</evidence>
<evidence type="ECO:0000313" key="2">
    <source>
        <dbReference type="Proteomes" id="UP000008311"/>
    </source>
</evidence>
<dbReference type="PANTHER" id="PTHR38223">
    <property type="match status" value="1"/>
</dbReference>
<dbReference type="Proteomes" id="UP000008311">
    <property type="component" value="Unassembled WGS sequence"/>
</dbReference>
<accession>B9SVR5</accession>
<gene>
    <name evidence="1" type="ORF">RCOM_0254760</name>
</gene>